<comment type="function">
    <text evidence="7">Catalyzes the hydrolytic cleavage of the carbon-nitrogen bond in imidazolone-5-propanoate to yield N-formimidoyl-L-glutamate. It is the third step in the universal histidine degradation pathway.</text>
</comment>
<comment type="catalytic activity">
    <reaction evidence="7">
        <text>4-imidazolone-5-propanoate + H2O = N-formimidoyl-L-glutamate</text>
        <dbReference type="Rhea" id="RHEA:23660"/>
        <dbReference type="ChEBI" id="CHEBI:15377"/>
        <dbReference type="ChEBI" id="CHEBI:58928"/>
        <dbReference type="ChEBI" id="CHEBI:77893"/>
        <dbReference type="EC" id="3.5.2.7"/>
    </reaction>
</comment>
<dbReference type="PANTHER" id="PTHR42752">
    <property type="entry name" value="IMIDAZOLONEPROPIONASE"/>
    <property type="match status" value="1"/>
</dbReference>
<evidence type="ECO:0000256" key="7">
    <source>
        <dbReference type="HAMAP-Rule" id="MF_00372"/>
    </source>
</evidence>
<keyword evidence="6 7" id="KW-0408">Iron</keyword>
<keyword evidence="7" id="KW-0963">Cytoplasm</keyword>
<evidence type="ECO:0000313" key="9">
    <source>
        <dbReference type="EMBL" id="GGA52070.1"/>
    </source>
</evidence>
<keyword evidence="4 7" id="KW-0369">Histidine metabolism</keyword>
<dbReference type="InterPro" id="IPR032466">
    <property type="entry name" value="Metal_Hydrolase"/>
</dbReference>
<comment type="pathway">
    <text evidence="7">Amino-acid degradation; L-histidine degradation into L-glutamate; N-formimidoyl-L-glutamate from L-histidine: step 3/3.</text>
</comment>
<organism evidence="9 10">
    <name type="scientific">Dyella nitratireducens</name>
    <dbReference type="NCBI Taxonomy" id="1849580"/>
    <lineage>
        <taxon>Bacteria</taxon>
        <taxon>Pseudomonadati</taxon>
        <taxon>Pseudomonadota</taxon>
        <taxon>Gammaproteobacteria</taxon>
        <taxon>Lysobacterales</taxon>
        <taxon>Rhodanobacteraceae</taxon>
        <taxon>Dyella</taxon>
    </lineage>
</organism>
<reference evidence="10" key="1">
    <citation type="journal article" date="2019" name="Int. J. Syst. Evol. Microbiol.">
        <title>The Global Catalogue of Microorganisms (GCM) 10K type strain sequencing project: providing services to taxonomists for standard genome sequencing and annotation.</title>
        <authorList>
            <consortium name="The Broad Institute Genomics Platform"/>
            <consortium name="The Broad Institute Genome Sequencing Center for Infectious Disease"/>
            <person name="Wu L."/>
            <person name="Ma J."/>
        </authorList>
    </citation>
    <scope>NUCLEOTIDE SEQUENCE [LARGE SCALE GENOMIC DNA]</scope>
    <source>
        <strain evidence="10">CGMCC 1.15439</strain>
    </source>
</reference>
<comment type="caution">
    <text evidence="9">The sequence shown here is derived from an EMBL/GenBank/DDBJ whole genome shotgun (WGS) entry which is preliminary data.</text>
</comment>
<evidence type="ECO:0000256" key="6">
    <source>
        <dbReference type="ARBA" id="ARBA00023004"/>
    </source>
</evidence>
<name>A0ABQ1GY80_9GAMM</name>
<comment type="similarity">
    <text evidence="7">Belongs to the metallo-dependent hydrolases superfamily. HutI family.</text>
</comment>
<sequence length="406" mass="43514">MNWDLLLTHASLATFVGEATYGLLTDAAIACQGGQIVWIGAMRDLSAESVATTRDMHDIGGALVTPGLIDCHTHLVFGGDRAQEFDLRLNGATYEEIARTGGGIVSSVRATRNASEDELLAQSLPRARALLADGVTTLEIKSGYGLELEAERRMLRVARRIGRELGIHVQTSFLGLHALPPEYKDHRDDYVDLVCNELLPALAQEGLVDAVDAFCEGIGFTRAETQRVFEHARQLGLRVKLHAEQLSDLDGAALVAEFGGLSADHLEYLSDAGIQAMARAGTAAVLLPGAFYALRETKLPPVASLRSHGVPIAIATDCNPGTSPLLSLRLAANMACTLFRLTPEEALRGITVHAARALGLHDRGTLAVGKRADLVVWNAKQPAELCYWIGGGLVRQIWIGGMAALF</sequence>
<feature type="binding site" evidence="7">
    <location>
        <position position="144"/>
    </location>
    <ligand>
        <name>4-imidazolone-5-propanoate</name>
        <dbReference type="ChEBI" id="CHEBI:77893"/>
    </ligand>
</feature>
<feature type="binding site" evidence="7">
    <location>
        <position position="317"/>
    </location>
    <ligand>
        <name>Zn(2+)</name>
        <dbReference type="ChEBI" id="CHEBI:29105"/>
    </ligand>
</feature>
<feature type="binding site" evidence="7">
    <location>
        <position position="242"/>
    </location>
    <ligand>
        <name>Fe(3+)</name>
        <dbReference type="ChEBI" id="CHEBI:29034"/>
    </ligand>
</feature>
<evidence type="ECO:0000256" key="5">
    <source>
        <dbReference type="ARBA" id="ARBA00022833"/>
    </source>
</evidence>
<dbReference type="Pfam" id="PF01979">
    <property type="entry name" value="Amidohydro_1"/>
    <property type="match status" value="1"/>
</dbReference>
<keyword evidence="3 7" id="KW-0378">Hydrolase</keyword>
<dbReference type="Gene3D" id="2.30.40.10">
    <property type="entry name" value="Urease, subunit C, domain 1"/>
    <property type="match status" value="1"/>
</dbReference>
<feature type="binding site" evidence="7">
    <location>
        <position position="242"/>
    </location>
    <ligand>
        <name>Zn(2+)</name>
        <dbReference type="ChEBI" id="CHEBI:29105"/>
    </ligand>
</feature>
<comment type="subcellular location">
    <subcellularLocation>
        <location evidence="7">Cytoplasm</location>
    </subcellularLocation>
</comment>
<evidence type="ECO:0000313" key="10">
    <source>
        <dbReference type="Proteomes" id="UP000620046"/>
    </source>
</evidence>
<dbReference type="CDD" id="cd01296">
    <property type="entry name" value="Imidazolone-5PH"/>
    <property type="match status" value="1"/>
</dbReference>
<protein>
    <recommendedName>
        <fullName evidence="1 7">Imidazolonepropionase</fullName>
        <ecNumber evidence="1 7">3.5.2.7</ecNumber>
    </recommendedName>
    <alternativeName>
        <fullName evidence="7">Imidazolone-5-propionate hydrolase</fullName>
    </alternativeName>
</protein>
<feature type="binding site" evidence="7">
    <location>
        <position position="72"/>
    </location>
    <ligand>
        <name>Fe(3+)</name>
        <dbReference type="ChEBI" id="CHEBI:29034"/>
    </ligand>
</feature>
<dbReference type="InterPro" id="IPR005920">
    <property type="entry name" value="HutI"/>
</dbReference>
<dbReference type="Gene3D" id="3.20.20.140">
    <property type="entry name" value="Metal-dependent hydrolases"/>
    <property type="match status" value="1"/>
</dbReference>
<dbReference type="SUPFAM" id="SSF51338">
    <property type="entry name" value="Composite domain of metallo-dependent hydrolases"/>
    <property type="match status" value="1"/>
</dbReference>
<evidence type="ECO:0000256" key="1">
    <source>
        <dbReference type="ARBA" id="ARBA00012864"/>
    </source>
</evidence>
<evidence type="ECO:0000256" key="2">
    <source>
        <dbReference type="ARBA" id="ARBA00022723"/>
    </source>
</evidence>
<dbReference type="PANTHER" id="PTHR42752:SF1">
    <property type="entry name" value="IMIDAZOLONEPROPIONASE-RELATED"/>
    <property type="match status" value="1"/>
</dbReference>
<feature type="binding site" evidence="7">
    <location>
        <position position="72"/>
    </location>
    <ligand>
        <name>Zn(2+)</name>
        <dbReference type="ChEBI" id="CHEBI:29105"/>
    </ligand>
</feature>
<dbReference type="Proteomes" id="UP000620046">
    <property type="component" value="Unassembled WGS sequence"/>
</dbReference>
<dbReference type="RefSeq" id="WP_188798427.1">
    <property type="nucleotide sequence ID" value="NZ_BMJA01000007.1"/>
</dbReference>
<comment type="cofactor">
    <cofactor evidence="7">
        <name>Zn(2+)</name>
        <dbReference type="ChEBI" id="CHEBI:29105"/>
    </cofactor>
    <cofactor evidence="7">
        <name>Fe(3+)</name>
        <dbReference type="ChEBI" id="CHEBI:29034"/>
    </cofactor>
    <text evidence="7">Binds 1 zinc or iron ion per subunit.</text>
</comment>
<feature type="binding site" evidence="7">
    <location>
        <position position="74"/>
    </location>
    <ligand>
        <name>Zn(2+)</name>
        <dbReference type="ChEBI" id="CHEBI:29105"/>
    </ligand>
</feature>
<keyword evidence="10" id="KW-1185">Reference proteome</keyword>
<dbReference type="NCBIfam" id="TIGR01224">
    <property type="entry name" value="hutI"/>
    <property type="match status" value="1"/>
</dbReference>
<feature type="binding site" evidence="7">
    <location>
        <position position="317"/>
    </location>
    <ligand>
        <name>Fe(3+)</name>
        <dbReference type="ChEBI" id="CHEBI:29034"/>
    </ligand>
</feature>
<evidence type="ECO:0000259" key="8">
    <source>
        <dbReference type="Pfam" id="PF01979"/>
    </source>
</evidence>
<feature type="binding site" evidence="7">
    <location>
        <position position="321"/>
    </location>
    <ligand>
        <name>N-formimidoyl-L-glutamate</name>
        <dbReference type="ChEBI" id="CHEBI:58928"/>
    </ligand>
</feature>
<dbReference type="EMBL" id="BMJA01000007">
    <property type="protein sequence ID" value="GGA52070.1"/>
    <property type="molecule type" value="Genomic_DNA"/>
</dbReference>
<dbReference type="HAMAP" id="MF_00372">
    <property type="entry name" value="HutI"/>
    <property type="match status" value="1"/>
</dbReference>
<keyword evidence="5 7" id="KW-0862">Zinc</keyword>
<feature type="binding site" evidence="7">
    <location>
        <position position="144"/>
    </location>
    <ligand>
        <name>N-formimidoyl-L-glutamate</name>
        <dbReference type="ChEBI" id="CHEBI:58928"/>
    </ligand>
</feature>
<feature type="binding site" evidence="7">
    <location>
        <position position="74"/>
    </location>
    <ligand>
        <name>Fe(3+)</name>
        <dbReference type="ChEBI" id="CHEBI:29034"/>
    </ligand>
</feature>
<dbReference type="SUPFAM" id="SSF51556">
    <property type="entry name" value="Metallo-dependent hydrolases"/>
    <property type="match status" value="1"/>
</dbReference>
<feature type="domain" description="Amidohydrolase-related" evidence="8">
    <location>
        <begin position="63"/>
        <end position="401"/>
    </location>
</feature>
<feature type="binding site" evidence="7">
    <location>
        <position position="245"/>
    </location>
    <ligand>
        <name>4-imidazolone-5-propanoate</name>
        <dbReference type="ChEBI" id="CHEBI:77893"/>
    </ligand>
</feature>
<dbReference type="EC" id="3.5.2.7" evidence="1 7"/>
<feature type="binding site" evidence="7">
    <location>
        <position position="322"/>
    </location>
    <ligand>
        <name>4-imidazolone-5-propanoate</name>
        <dbReference type="ChEBI" id="CHEBI:77893"/>
    </ligand>
</feature>
<accession>A0ABQ1GY80</accession>
<dbReference type="InterPro" id="IPR011059">
    <property type="entry name" value="Metal-dep_hydrolase_composite"/>
</dbReference>
<evidence type="ECO:0000256" key="3">
    <source>
        <dbReference type="ARBA" id="ARBA00022801"/>
    </source>
</evidence>
<evidence type="ECO:0000256" key="4">
    <source>
        <dbReference type="ARBA" id="ARBA00022808"/>
    </source>
</evidence>
<feature type="binding site" evidence="7">
    <location>
        <position position="81"/>
    </location>
    <ligand>
        <name>4-imidazolone-5-propanoate</name>
        <dbReference type="ChEBI" id="CHEBI:77893"/>
    </ligand>
</feature>
<dbReference type="InterPro" id="IPR006680">
    <property type="entry name" value="Amidohydro-rel"/>
</dbReference>
<feature type="binding site" evidence="7">
    <location>
        <position position="319"/>
    </location>
    <ligand>
        <name>N-formimidoyl-L-glutamate</name>
        <dbReference type="ChEBI" id="CHEBI:58928"/>
    </ligand>
</feature>
<gene>
    <name evidence="7 9" type="primary">hutI</name>
    <name evidence="9" type="ORF">GCM10010981_46890</name>
</gene>
<keyword evidence="2 7" id="KW-0479">Metal-binding</keyword>
<feature type="binding site" evidence="7">
    <location>
        <position position="177"/>
    </location>
    <ligand>
        <name>4-imidazolone-5-propanoate</name>
        <dbReference type="ChEBI" id="CHEBI:77893"/>
    </ligand>
</feature>
<proteinExistence type="inferred from homology"/>